<dbReference type="EMBL" id="VISQ01000001">
    <property type="protein sequence ID" value="TVZ72139.1"/>
    <property type="molecule type" value="Genomic_DNA"/>
</dbReference>
<protein>
    <submittedName>
        <fullName evidence="1">Uncharacterized protein</fullName>
    </submittedName>
</protein>
<dbReference type="AlphaFoldDB" id="A0A542BP21"/>
<accession>A0A542BP21</accession>
<gene>
    <name evidence="1" type="ORF">FHU10_4807</name>
</gene>
<reference evidence="1" key="1">
    <citation type="submission" date="2019-06" db="EMBL/GenBank/DDBJ databases">
        <authorList>
            <person name="Deangelis K."/>
            <person name="Huntemann M."/>
            <person name="Clum A."/>
            <person name="Pillay M."/>
            <person name="Palaniappan K."/>
            <person name="Varghese N."/>
            <person name="Mikhailova N."/>
            <person name="Stamatis D."/>
            <person name="Reddy T."/>
            <person name="Daum C."/>
            <person name="Shapiro N."/>
            <person name="Ivanova N."/>
            <person name="Kyrpides N."/>
            <person name="Woyke T."/>
        </authorList>
    </citation>
    <scope>NUCLEOTIDE SEQUENCE [LARGE SCALE GENOMIC DNA]</scope>
    <source>
        <strain evidence="1">128R</strain>
    </source>
</reference>
<evidence type="ECO:0000313" key="1">
    <source>
        <dbReference type="EMBL" id="TVZ72139.1"/>
    </source>
</evidence>
<reference evidence="1" key="2">
    <citation type="submission" date="2019-08" db="EMBL/GenBank/DDBJ databases">
        <title>Investigation of anaerobic lignin degradation for improved lignocellulosic biofuels.</title>
        <authorList>
            <person name="Deangelis K.PhD."/>
        </authorList>
    </citation>
    <scope>NUCLEOTIDE SEQUENCE [LARGE SCALE GENOMIC DNA]</scope>
    <source>
        <strain evidence="1">128R</strain>
    </source>
</reference>
<sequence>MGVLIVSLLMVIYVALAFEVDRRKRICIGSNQKYTVKRRINLRKKCARFLNVLLFKT</sequence>
<comment type="caution">
    <text evidence="1">The sequence shown here is derived from an EMBL/GenBank/DDBJ whole genome shotgun (WGS) entry which is preliminary data.</text>
</comment>
<organism evidence="1">
    <name type="scientific">Serratia fonticola</name>
    <dbReference type="NCBI Taxonomy" id="47917"/>
    <lineage>
        <taxon>Bacteria</taxon>
        <taxon>Pseudomonadati</taxon>
        <taxon>Pseudomonadota</taxon>
        <taxon>Gammaproteobacteria</taxon>
        <taxon>Enterobacterales</taxon>
        <taxon>Yersiniaceae</taxon>
        <taxon>Serratia</taxon>
    </lineage>
</organism>
<proteinExistence type="predicted"/>
<name>A0A542BP21_SERFO</name>